<keyword evidence="8 10" id="KW-0472">Membrane</keyword>
<evidence type="ECO:0000256" key="5">
    <source>
        <dbReference type="ARBA" id="ARBA00022989"/>
    </source>
</evidence>
<evidence type="ECO:0000259" key="11">
    <source>
        <dbReference type="Pfam" id="PF00999"/>
    </source>
</evidence>
<dbReference type="GO" id="GO:1902600">
    <property type="term" value="P:proton transmembrane transport"/>
    <property type="evidence" value="ECO:0007669"/>
    <property type="project" value="InterPro"/>
</dbReference>
<name>X1U091_9ZZZZ</name>
<evidence type="ECO:0000256" key="1">
    <source>
        <dbReference type="ARBA" id="ARBA00004141"/>
    </source>
</evidence>
<dbReference type="AlphaFoldDB" id="X1U091"/>
<dbReference type="EMBL" id="BARW01006051">
    <property type="protein sequence ID" value="GAI85734.1"/>
    <property type="molecule type" value="Genomic_DNA"/>
</dbReference>
<sequence length="141" mass="14810">MAGLILGPFLKLSEKENLSNWIWGLFAPLFFAWVGFSVQFSTSAFGVPLLLIVATAFIGKILGAGGGALLSGLKPVESLAVGFGMNGRAAVELIIAEIALRNGVIDRTIFTAVVFMAILSAISTPLLMKLMANKITTPVKG</sequence>
<dbReference type="InterPro" id="IPR038770">
    <property type="entry name" value="Na+/solute_symporter_sf"/>
</dbReference>
<feature type="transmembrane region" description="Helical" evidence="10">
    <location>
        <begin position="109"/>
        <end position="128"/>
    </location>
</feature>
<dbReference type="GO" id="GO:0006814">
    <property type="term" value="P:sodium ion transport"/>
    <property type="evidence" value="ECO:0007669"/>
    <property type="project" value="UniProtKB-KW"/>
</dbReference>
<keyword evidence="5 10" id="KW-1133">Transmembrane helix</keyword>
<dbReference type="Pfam" id="PF00999">
    <property type="entry name" value="Na_H_Exchanger"/>
    <property type="match status" value="1"/>
</dbReference>
<dbReference type="GO" id="GO:0016020">
    <property type="term" value="C:membrane"/>
    <property type="evidence" value="ECO:0007669"/>
    <property type="project" value="UniProtKB-SubCell"/>
</dbReference>
<evidence type="ECO:0000256" key="4">
    <source>
        <dbReference type="ARBA" id="ARBA00022692"/>
    </source>
</evidence>
<organism evidence="12">
    <name type="scientific">marine sediment metagenome</name>
    <dbReference type="NCBI Taxonomy" id="412755"/>
    <lineage>
        <taxon>unclassified sequences</taxon>
        <taxon>metagenomes</taxon>
        <taxon>ecological metagenomes</taxon>
    </lineage>
</organism>
<keyword evidence="4 10" id="KW-0812">Transmembrane</keyword>
<evidence type="ECO:0000256" key="8">
    <source>
        <dbReference type="ARBA" id="ARBA00023136"/>
    </source>
</evidence>
<reference evidence="12" key="1">
    <citation type="journal article" date="2014" name="Front. Microbiol.">
        <title>High frequency of phylogenetically diverse reductive dehalogenase-homologous genes in deep subseafloor sedimentary metagenomes.</title>
        <authorList>
            <person name="Kawai M."/>
            <person name="Futagami T."/>
            <person name="Toyoda A."/>
            <person name="Takaki Y."/>
            <person name="Nishi S."/>
            <person name="Hori S."/>
            <person name="Arai W."/>
            <person name="Tsubouchi T."/>
            <person name="Morono Y."/>
            <person name="Uchiyama I."/>
            <person name="Ito T."/>
            <person name="Fujiyama A."/>
            <person name="Inagaki F."/>
            <person name="Takami H."/>
        </authorList>
    </citation>
    <scope>NUCLEOTIDE SEQUENCE</scope>
    <source>
        <strain evidence="12">Expedition CK06-06</strain>
    </source>
</reference>
<feature type="transmembrane region" description="Helical" evidence="10">
    <location>
        <begin position="45"/>
        <end position="70"/>
    </location>
</feature>
<evidence type="ECO:0000256" key="7">
    <source>
        <dbReference type="ARBA" id="ARBA00023065"/>
    </source>
</evidence>
<evidence type="ECO:0000313" key="12">
    <source>
        <dbReference type="EMBL" id="GAI85734.1"/>
    </source>
</evidence>
<proteinExistence type="predicted"/>
<dbReference type="Gene3D" id="1.20.1530.20">
    <property type="match status" value="1"/>
</dbReference>
<evidence type="ECO:0000256" key="3">
    <source>
        <dbReference type="ARBA" id="ARBA00022449"/>
    </source>
</evidence>
<dbReference type="InterPro" id="IPR006153">
    <property type="entry name" value="Cation/H_exchanger_TM"/>
</dbReference>
<feature type="transmembrane region" description="Helical" evidence="10">
    <location>
        <begin position="20"/>
        <end position="38"/>
    </location>
</feature>
<dbReference type="PANTHER" id="PTHR43562:SF3">
    <property type="entry name" value="SODIUM ION_PROTON EXCHANGER (EUROFUNG)"/>
    <property type="match status" value="1"/>
</dbReference>
<keyword evidence="3" id="KW-0050">Antiport</keyword>
<evidence type="ECO:0000256" key="6">
    <source>
        <dbReference type="ARBA" id="ARBA00023053"/>
    </source>
</evidence>
<dbReference type="PANTHER" id="PTHR43562">
    <property type="entry name" value="NAPA-TYPE SODIUM/HYDROGEN ANTIPORTER"/>
    <property type="match status" value="1"/>
</dbReference>
<evidence type="ECO:0000256" key="10">
    <source>
        <dbReference type="SAM" id="Phobius"/>
    </source>
</evidence>
<comment type="subcellular location">
    <subcellularLocation>
        <location evidence="1">Membrane</location>
        <topology evidence="1">Multi-pass membrane protein</topology>
    </subcellularLocation>
</comment>
<keyword evidence="6" id="KW-0915">Sodium</keyword>
<keyword evidence="2" id="KW-0813">Transport</keyword>
<accession>X1U091</accession>
<comment type="caution">
    <text evidence="12">The sequence shown here is derived from an EMBL/GenBank/DDBJ whole genome shotgun (WGS) entry which is preliminary data.</text>
</comment>
<feature type="domain" description="Cation/H+ exchanger transmembrane" evidence="11">
    <location>
        <begin position="1"/>
        <end position="128"/>
    </location>
</feature>
<protein>
    <recommendedName>
        <fullName evidence="11">Cation/H+ exchanger transmembrane domain-containing protein</fullName>
    </recommendedName>
</protein>
<keyword evidence="9" id="KW-0739">Sodium transport</keyword>
<evidence type="ECO:0000256" key="2">
    <source>
        <dbReference type="ARBA" id="ARBA00022448"/>
    </source>
</evidence>
<evidence type="ECO:0000256" key="9">
    <source>
        <dbReference type="ARBA" id="ARBA00023201"/>
    </source>
</evidence>
<keyword evidence="7" id="KW-0406">Ion transport</keyword>
<gene>
    <name evidence="12" type="ORF">S12H4_12662</name>
</gene>
<dbReference type="GO" id="GO:0015297">
    <property type="term" value="F:antiporter activity"/>
    <property type="evidence" value="ECO:0007669"/>
    <property type="project" value="UniProtKB-KW"/>
</dbReference>